<keyword evidence="5" id="KW-0029">Amino-acid transport</keyword>
<keyword evidence="11" id="KW-1185">Reference proteome</keyword>
<dbReference type="EMBL" id="JAHQCX010000012">
    <property type="protein sequence ID" value="MBU9727668.1"/>
    <property type="molecule type" value="Genomic_DNA"/>
</dbReference>
<dbReference type="PANTHER" id="PTHR11795:SF445">
    <property type="entry name" value="AMINO ACID ABC TRANSPORTER PERMEASE PROTEIN"/>
    <property type="match status" value="1"/>
</dbReference>
<dbReference type="PANTHER" id="PTHR11795">
    <property type="entry name" value="BRANCHED-CHAIN AMINO ACID TRANSPORT SYSTEM PERMEASE PROTEIN LIVH"/>
    <property type="match status" value="1"/>
</dbReference>
<dbReference type="RefSeq" id="WP_158351459.1">
    <property type="nucleotide sequence ID" value="NZ_JAHQCX010000012.1"/>
</dbReference>
<evidence type="ECO:0000313" key="10">
    <source>
        <dbReference type="EMBL" id="MBU9727668.1"/>
    </source>
</evidence>
<feature type="transmembrane region" description="Helical" evidence="9">
    <location>
        <begin position="44"/>
        <end position="60"/>
    </location>
</feature>
<feature type="transmembrane region" description="Helical" evidence="9">
    <location>
        <begin position="244"/>
        <end position="265"/>
    </location>
</feature>
<dbReference type="InterPro" id="IPR052157">
    <property type="entry name" value="BCAA_transport_permease"/>
</dbReference>
<evidence type="ECO:0000256" key="4">
    <source>
        <dbReference type="ARBA" id="ARBA00022692"/>
    </source>
</evidence>
<keyword evidence="6 9" id="KW-1133">Transmembrane helix</keyword>
<comment type="subcellular location">
    <subcellularLocation>
        <location evidence="1">Cell membrane</location>
        <topology evidence="1">Multi-pass membrane protein</topology>
    </subcellularLocation>
</comment>
<evidence type="ECO:0000256" key="3">
    <source>
        <dbReference type="ARBA" id="ARBA00022475"/>
    </source>
</evidence>
<keyword evidence="4 9" id="KW-0812">Transmembrane</keyword>
<feature type="transmembrane region" description="Helical" evidence="9">
    <location>
        <begin position="186"/>
        <end position="212"/>
    </location>
</feature>
<feature type="transmembrane region" description="Helical" evidence="9">
    <location>
        <begin position="97"/>
        <end position="118"/>
    </location>
</feature>
<dbReference type="InterPro" id="IPR001851">
    <property type="entry name" value="ABC_transp_permease"/>
</dbReference>
<keyword evidence="7 9" id="KW-0472">Membrane</keyword>
<evidence type="ECO:0000256" key="1">
    <source>
        <dbReference type="ARBA" id="ARBA00004651"/>
    </source>
</evidence>
<feature type="transmembrane region" description="Helical" evidence="9">
    <location>
        <begin position="6"/>
        <end position="32"/>
    </location>
</feature>
<keyword evidence="2" id="KW-0813">Transport</keyword>
<comment type="caution">
    <text evidence="10">The sequence shown here is derived from an EMBL/GenBank/DDBJ whole genome shotgun (WGS) entry which is preliminary data.</text>
</comment>
<sequence length="297" mass="31548">MGPTMLFDLLIVGISIGVLYGLLALSVSLIYASLDIIHFAQGELYTMGAFLGLILFRFHIPFIPAMILAAAGTAAFAYLLLKTIYNPILKISGGFSVRGLTFVVAGFGMANILQNSYWVAWGVVSQSYNASFGSGISLGSMTLQPVYFIIMAVGIVLMCLLGFLFKKTKIGLAMRAVSYNKELSSIMGIHVGAVMALAFCMAAFFSSVAGVLGAQLTYVRYDMAATMLLKAFCSAVIGGMGNVFGAMLGGLMIGIVESVGGYLIGAQYKDVISYAIMVLVLLIRPSGLFKMKTAQKA</sequence>
<reference evidence="10 11" key="1">
    <citation type="submission" date="2021-06" db="EMBL/GenBank/DDBJ databases">
        <title>Description of novel taxa of the family Lachnospiraceae.</title>
        <authorList>
            <person name="Chaplin A.V."/>
            <person name="Sokolova S.R."/>
            <person name="Pikina A.P."/>
            <person name="Korzhanova M."/>
            <person name="Belova V."/>
            <person name="Korostin D."/>
            <person name="Efimov B.A."/>
        </authorList>
    </citation>
    <scope>NUCLEOTIDE SEQUENCE [LARGE SCALE GENOMIC DNA]</scope>
    <source>
        <strain evidence="10 11">ASD4241</strain>
    </source>
</reference>
<feature type="transmembrane region" description="Helical" evidence="9">
    <location>
        <begin position="66"/>
        <end position="85"/>
    </location>
</feature>
<feature type="transmembrane region" description="Helical" evidence="9">
    <location>
        <begin position="146"/>
        <end position="165"/>
    </location>
</feature>
<dbReference type="Proteomes" id="UP001314681">
    <property type="component" value="Unassembled WGS sequence"/>
</dbReference>
<accession>A0ABS6KAW4</accession>
<evidence type="ECO:0000313" key="11">
    <source>
        <dbReference type="Proteomes" id="UP001314681"/>
    </source>
</evidence>
<evidence type="ECO:0000256" key="5">
    <source>
        <dbReference type="ARBA" id="ARBA00022970"/>
    </source>
</evidence>
<evidence type="ECO:0000256" key="9">
    <source>
        <dbReference type="SAM" id="Phobius"/>
    </source>
</evidence>
<dbReference type="Pfam" id="PF02653">
    <property type="entry name" value="BPD_transp_2"/>
    <property type="match status" value="1"/>
</dbReference>
<evidence type="ECO:0000256" key="8">
    <source>
        <dbReference type="ARBA" id="ARBA00037998"/>
    </source>
</evidence>
<protein>
    <submittedName>
        <fullName evidence="10">Branched-chain amino acid ABC transporter permease</fullName>
    </submittedName>
</protein>
<evidence type="ECO:0000256" key="6">
    <source>
        <dbReference type="ARBA" id="ARBA00022989"/>
    </source>
</evidence>
<gene>
    <name evidence="10" type="ORF">KTH90_16785</name>
</gene>
<evidence type="ECO:0000256" key="2">
    <source>
        <dbReference type="ARBA" id="ARBA00022448"/>
    </source>
</evidence>
<organism evidence="10 11">
    <name type="scientific">Diplocloster modestus</name>
    <dbReference type="NCBI Taxonomy" id="2850322"/>
    <lineage>
        <taxon>Bacteria</taxon>
        <taxon>Bacillati</taxon>
        <taxon>Bacillota</taxon>
        <taxon>Clostridia</taxon>
        <taxon>Lachnospirales</taxon>
        <taxon>Lachnospiraceae</taxon>
        <taxon>Diplocloster</taxon>
    </lineage>
</organism>
<proteinExistence type="inferred from homology"/>
<keyword evidence="3" id="KW-1003">Cell membrane</keyword>
<comment type="similarity">
    <text evidence="8">Belongs to the binding-protein-dependent transport system permease family. LivHM subfamily.</text>
</comment>
<dbReference type="CDD" id="cd06582">
    <property type="entry name" value="TM_PBP1_LivH_like"/>
    <property type="match status" value="1"/>
</dbReference>
<name>A0ABS6KAW4_9FIRM</name>
<evidence type="ECO:0000256" key="7">
    <source>
        <dbReference type="ARBA" id="ARBA00023136"/>
    </source>
</evidence>
<feature type="transmembrane region" description="Helical" evidence="9">
    <location>
        <begin position="271"/>
        <end position="289"/>
    </location>
</feature>